<feature type="region of interest" description="Disordered" evidence="1">
    <location>
        <begin position="1"/>
        <end position="29"/>
    </location>
</feature>
<feature type="compositionally biased region" description="Acidic residues" evidence="1">
    <location>
        <begin position="1"/>
        <end position="19"/>
    </location>
</feature>
<evidence type="ECO:0000313" key="2">
    <source>
        <dbReference type="Proteomes" id="UP000095281"/>
    </source>
</evidence>
<dbReference type="Proteomes" id="UP000095281">
    <property type="component" value="Unplaced"/>
</dbReference>
<keyword evidence="2" id="KW-1185">Reference proteome</keyword>
<name>A0A1I8BCJ9_MELHA</name>
<dbReference type="WBParaSite" id="MhA1_Contig1995.frz3.gene5">
    <property type="protein sequence ID" value="MhA1_Contig1995.frz3.gene5"/>
    <property type="gene ID" value="MhA1_Contig1995.frz3.gene5"/>
</dbReference>
<dbReference type="AlphaFoldDB" id="A0A1I8BCJ9"/>
<proteinExistence type="predicted"/>
<reference evidence="3" key="1">
    <citation type="submission" date="2016-11" db="UniProtKB">
        <authorList>
            <consortium name="WormBaseParasite"/>
        </authorList>
    </citation>
    <scope>IDENTIFICATION</scope>
</reference>
<accession>A0A1I8BCJ9</accession>
<evidence type="ECO:0000256" key="1">
    <source>
        <dbReference type="SAM" id="MobiDB-lite"/>
    </source>
</evidence>
<organism evidence="2 3">
    <name type="scientific">Meloidogyne hapla</name>
    <name type="common">Root-knot nematode worm</name>
    <dbReference type="NCBI Taxonomy" id="6305"/>
    <lineage>
        <taxon>Eukaryota</taxon>
        <taxon>Metazoa</taxon>
        <taxon>Ecdysozoa</taxon>
        <taxon>Nematoda</taxon>
        <taxon>Chromadorea</taxon>
        <taxon>Rhabditida</taxon>
        <taxon>Tylenchina</taxon>
        <taxon>Tylenchomorpha</taxon>
        <taxon>Tylenchoidea</taxon>
        <taxon>Meloidogynidae</taxon>
        <taxon>Meloidogyninae</taxon>
        <taxon>Meloidogyne</taxon>
    </lineage>
</organism>
<protein>
    <submittedName>
        <fullName evidence="3">BED-type domain-containing protein</fullName>
    </submittedName>
</protein>
<sequence>MCEFEDEFSVEYESGDIEEPVTPSSKRRKSDIISQLDLASPKTRRSWKESKTFGSYYDCIIDNKENLTTLEVCKQCNSVFHYSGTHNLRNHIETKHGVQLPAKAKQKLMEDALVEFCVTDARPFSCTFVSSNCWGYS</sequence>
<evidence type="ECO:0000313" key="3">
    <source>
        <dbReference type="WBParaSite" id="MhA1_Contig1995.frz3.gene5"/>
    </source>
</evidence>